<protein>
    <recommendedName>
        <fullName evidence="4">SGNH hydrolase-type esterase domain-containing protein</fullName>
    </recommendedName>
</protein>
<evidence type="ECO:0008006" key="4">
    <source>
        <dbReference type="Google" id="ProtNLM"/>
    </source>
</evidence>
<sequence length="284" mass="31492">IRALVCPPGECATAIFLAGDSSLDNKAWLFNQGALAERWRPGAAHAPARNGYEFLLSPPRMVCDVTYWMNQILWDLGADCCVVPSCGGLYEQELLLRDRIRPSDMLVISIGGNDIALAPSVFTAIAIVLLMLSPWFTLCTLNPAVAYFVFMFRFQVQCYAHELTAKTTPSKIAVCMIYHLDERNGNSWANPALCALCYCCFPGLLQRRLRVVFELGTSRVRVPGSEVVPIFLGDALDGRCTEDYCQRVEPSVIGGQKIARLILHRLGWPCKTPGYHYGKPPDEA</sequence>
<gene>
    <name evidence="2" type="ORF">PCOR1329_LOCUS26226</name>
</gene>
<dbReference type="Proteomes" id="UP001189429">
    <property type="component" value="Unassembled WGS sequence"/>
</dbReference>
<feature type="transmembrane region" description="Helical" evidence="1">
    <location>
        <begin position="105"/>
        <end position="129"/>
    </location>
</feature>
<feature type="non-terminal residue" evidence="2">
    <location>
        <position position="1"/>
    </location>
</feature>
<evidence type="ECO:0000313" key="3">
    <source>
        <dbReference type="Proteomes" id="UP001189429"/>
    </source>
</evidence>
<proteinExistence type="predicted"/>
<reference evidence="2" key="1">
    <citation type="submission" date="2023-10" db="EMBL/GenBank/DDBJ databases">
        <authorList>
            <person name="Chen Y."/>
            <person name="Shah S."/>
            <person name="Dougan E. K."/>
            <person name="Thang M."/>
            <person name="Chan C."/>
        </authorList>
    </citation>
    <scope>NUCLEOTIDE SEQUENCE [LARGE SCALE GENOMIC DNA]</scope>
</reference>
<keyword evidence="3" id="KW-1185">Reference proteome</keyword>
<organism evidence="2 3">
    <name type="scientific">Prorocentrum cordatum</name>
    <dbReference type="NCBI Taxonomy" id="2364126"/>
    <lineage>
        <taxon>Eukaryota</taxon>
        <taxon>Sar</taxon>
        <taxon>Alveolata</taxon>
        <taxon>Dinophyceae</taxon>
        <taxon>Prorocentrales</taxon>
        <taxon>Prorocentraceae</taxon>
        <taxon>Prorocentrum</taxon>
    </lineage>
</organism>
<evidence type="ECO:0000256" key="1">
    <source>
        <dbReference type="SAM" id="Phobius"/>
    </source>
</evidence>
<comment type="caution">
    <text evidence="2">The sequence shown here is derived from an EMBL/GenBank/DDBJ whole genome shotgun (WGS) entry which is preliminary data.</text>
</comment>
<keyword evidence="1" id="KW-1133">Transmembrane helix</keyword>
<name>A0ABN9S5K2_9DINO</name>
<evidence type="ECO:0000313" key="2">
    <source>
        <dbReference type="EMBL" id="CAK0826308.1"/>
    </source>
</evidence>
<dbReference type="EMBL" id="CAUYUJ010009288">
    <property type="protein sequence ID" value="CAK0826308.1"/>
    <property type="molecule type" value="Genomic_DNA"/>
</dbReference>
<feature type="transmembrane region" description="Helical" evidence="1">
    <location>
        <begin position="135"/>
        <end position="154"/>
    </location>
</feature>
<accession>A0ABN9S5K2</accession>
<keyword evidence="1" id="KW-0472">Membrane</keyword>
<keyword evidence="1" id="KW-0812">Transmembrane</keyword>